<dbReference type="Gene3D" id="2.30.250.10">
    <property type="entry name" value="Aminopeptidase i, Domain 2"/>
    <property type="match status" value="1"/>
</dbReference>
<organism evidence="17 18">
    <name type="scientific">Anolis carolinensis</name>
    <name type="common">Green anole</name>
    <name type="synonym">American chameleon</name>
    <dbReference type="NCBI Taxonomy" id="28377"/>
    <lineage>
        <taxon>Eukaryota</taxon>
        <taxon>Metazoa</taxon>
        <taxon>Chordata</taxon>
        <taxon>Craniata</taxon>
        <taxon>Vertebrata</taxon>
        <taxon>Euteleostomi</taxon>
        <taxon>Lepidosauria</taxon>
        <taxon>Squamata</taxon>
        <taxon>Bifurcata</taxon>
        <taxon>Unidentata</taxon>
        <taxon>Episquamata</taxon>
        <taxon>Toxicofera</taxon>
        <taxon>Iguania</taxon>
        <taxon>Dactyloidae</taxon>
        <taxon>Anolis</taxon>
    </lineage>
</organism>
<sequence length="604" mass="67035">MEEKGDEYQRSMHKGVGPKRAPLWAEQAGLCPVIPPLLRLLLLLCLGRRKGLRGLPRPPFPPAPKRPGVWRRSRFRFIFPSRAASIPAWAAAQEAMQAGSKQAVLAAAQELLKFVNRSPSPYHVVAECRSRLLQAGFQELKETEHWDIQPNRKYFVTRNFSTLIAFAVGGKFQPGNGFTLIGAHTDSPCLRVKRSSKRNQEGTVQVAVETYGGGIWNTWFDRDLSVAGRVIVKDRSSGRLEQKLVRVERPILRIPHLAIHLQRNVNESFGPNTEHHLVPILATEVQDALEKEESLSGKTSTSSFLHRHCPALLSLICSQLEVKPEQVVEMELCLVDTQPPTLGGVYNEFIFSPRLDNLHSCYCALQALIDSSEAPGALDQERNVRLVALYDNEEVGSDSAQGAQSLLTELVLRRISVSAQNLTAFEEAVPKSFMISADMAHAVHPNYADKHDKNHRPEFHKGPTIKVNNNQRYASTAVTEALLREIASQVKVPLQEFMVRNDSPCGSTIGPLLSSRLGLRVLDIGCPQLAMHSIREMCCTSGVLQSITLFKVGVILPIVHKGCGGGNQNHKSWKRPQKPSSSSLFCHSEAHCHSTLDRWPSSLC</sequence>
<reference evidence="17" key="2">
    <citation type="submission" date="2025-08" db="UniProtKB">
        <authorList>
            <consortium name="Ensembl"/>
        </authorList>
    </citation>
    <scope>IDENTIFICATION</scope>
</reference>
<evidence type="ECO:0000313" key="17">
    <source>
        <dbReference type="Ensembl" id="ENSACAP00000038837.1"/>
    </source>
</evidence>
<dbReference type="FunFam" id="3.40.630.10:FF:000152">
    <property type="entry name" value="aspartyl aminopeptidase isoform X2"/>
    <property type="match status" value="1"/>
</dbReference>
<comment type="function">
    <text evidence="16">Aminopeptidase with specificity towards an acidic amino acid at the N-terminus. Likely to play an important role in intracellular protein and peptide metabolism.</text>
</comment>
<keyword evidence="15" id="KW-0482">Metalloprotease</keyword>
<dbReference type="PANTHER" id="PTHR28570">
    <property type="entry name" value="ASPARTYL AMINOPEPTIDASE"/>
    <property type="match status" value="1"/>
</dbReference>
<keyword evidence="10" id="KW-0597">Phosphoprotein</keyword>
<dbReference type="GO" id="GO:0008270">
    <property type="term" value="F:zinc ion binding"/>
    <property type="evidence" value="ECO:0007669"/>
    <property type="project" value="InterPro"/>
</dbReference>
<dbReference type="Ensembl" id="ENSACAT00000041559.1">
    <property type="protein sequence ID" value="ENSACAP00000038837.1"/>
    <property type="gene ID" value="ENSACAG00000013685.4"/>
</dbReference>
<dbReference type="Gene3D" id="3.40.630.10">
    <property type="entry name" value="Zn peptidases"/>
    <property type="match status" value="1"/>
</dbReference>
<evidence type="ECO:0000256" key="12">
    <source>
        <dbReference type="ARBA" id="ARBA00022723"/>
    </source>
</evidence>
<evidence type="ECO:0000256" key="2">
    <source>
        <dbReference type="ARBA" id="ARBA00001947"/>
    </source>
</evidence>
<comment type="catalytic activity">
    <reaction evidence="1">
        <text>Release of an N-terminal aspartate or glutamate from a peptide, with a preference for aspartate.</text>
        <dbReference type="EC" id="3.4.11.21"/>
    </reaction>
</comment>
<dbReference type="CDD" id="cd05658">
    <property type="entry name" value="M18_DAP"/>
    <property type="match status" value="1"/>
</dbReference>
<dbReference type="GO" id="GO:0004177">
    <property type="term" value="F:aminopeptidase activity"/>
    <property type="evidence" value="ECO:0007669"/>
    <property type="project" value="UniProtKB-KW"/>
</dbReference>
<reference evidence="17 18" key="1">
    <citation type="submission" date="2009-12" db="EMBL/GenBank/DDBJ databases">
        <title>The Genome Sequence of Anolis carolinensis (Green Anole Lizard).</title>
        <authorList>
            <consortium name="The Genome Sequencing Platform"/>
            <person name="Di Palma F."/>
            <person name="Alfoldi J."/>
            <person name="Heiman D."/>
            <person name="Young S."/>
            <person name="Grabherr M."/>
            <person name="Johnson J."/>
            <person name="Lander E.S."/>
            <person name="Lindblad-Toh K."/>
        </authorList>
    </citation>
    <scope>NUCLEOTIDE SEQUENCE [LARGE SCALE GENOMIC DNA]</scope>
    <source>
        <strain evidence="17 18">JBL SC #1</strain>
    </source>
</reference>
<dbReference type="EC" id="3.4.11.21" evidence="6"/>
<comment type="similarity">
    <text evidence="4">Belongs to the peptidase M18 family.</text>
</comment>
<keyword evidence="13" id="KW-0378">Hydrolase</keyword>
<keyword evidence="9" id="KW-0963">Cytoplasm</keyword>
<dbReference type="GO" id="GO:0005829">
    <property type="term" value="C:cytosol"/>
    <property type="evidence" value="ECO:0007669"/>
    <property type="project" value="Ensembl"/>
</dbReference>
<comment type="subcellular location">
    <subcellularLocation>
        <location evidence="3">Cytoplasm</location>
    </subcellularLocation>
</comment>
<comment type="subunit">
    <text evidence="5">Tetrahedron-shaped homododecamer built from six homodimers.</text>
</comment>
<keyword evidence="18" id="KW-1185">Reference proteome</keyword>
<dbReference type="Proteomes" id="UP000001646">
    <property type="component" value="Chromosome 1"/>
</dbReference>
<evidence type="ECO:0000256" key="16">
    <source>
        <dbReference type="ARBA" id="ARBA00058753"/>
    </source>
</evidence>
<evidence type="ECO:0000256" key="4">
    <source>
        <dbReference type="ARBA" id="ARBA00008290"/>
    </source>
</evidence>
<comment type="cofactor">
    <cofactor evidence="2">
        <name>Zn(2+)</name>
        <dbReference type="ChEBI" id="CHEBI:29105"/>
    </cofactor>
</comment>
<dbReference type="InterPro" id="IPR001948">
    <property type="entry name" value="Peptidase_M18"/>
</dbReference>
<dbReference type="GO" id="GO:0042802">
    <property type="term" value="F:identical protein binding"/>
    <property type="evidence" value="ECO:0007669"/>
    <property type="project" value="Ensembl"/>
</dbReference>
<dbReference type="PRINTS" id="PR00932">
    <property type="entry name" value="AMINO1PTASE"/>
</dbReference>
<protein>
    <recommendedName>
        <fullName evidence="7">Aspartyl aminopeptidase</fullName>
        <ecNumber evidence="6">3.4.11.21</ecNumber>
    </recommendedName>
</protein>
<evidence type="ECO:0000256" key="15">
    <source>
        <dbReference type="ARBA" id="ARBA00023049"/>
    </source>
</evidence>
<dbReference type="FunFam" id="2.30.250.10:FF:000002">
    <property type="entry name" value="Aspartyl aminopeptidase"/>
    <property type="match status" value="1"/>
</dbReference>
<evidence type="ECO:0000313" key="18">
    <source>
        <dbReference type="Proteomes" id="UP000001646"/>
    </source>
</evidence>
<evidence type="ECO:0000256" key="13">
    <source>
        <dbReference type="ARBA" id="ARBA00022801"/>
    </source>
</evidence>
<keyword evidence="14" id="KW-0862">Zinc</keyword>
<proteinExistence type="inferred from homology"/>
<reference evidence="17" key="3">
    <citation type="submission" date="2025-09" db="UniProtKB">
        <authorList>
            <consortium name="Ensembl"/>
        </authorList>
    </citation>
    <scope>IDENTIFICATION</scope>
</reference>
<dbReference type="SUPFAM" id="SSF101821">
    <property type="entry name" value="Aminopeptidase/glucanase lid domain"/>
    <property type="match status" value="1"/>
</dbReference>
<evidence type="ECO:0000256" key="5">
    <source>
        <dbReference type="ARBA" id="ARBA00011395"/>
    </source>
</evidence>
<dbReference type="Bgee" id="ENSACAG00000013685">
    <property type="expression patterns" value="Expressed in kidney and 12 other cell types or tissues"/>
</dbReference>
<accession>A0A803TUE7</accession>
<evidence type="ECO:0000256" key="6">
    <source>
        <dbReference type="ARBA" id="ARBA00011965"/>
    </source>
</evidence>
<dbReference type="GO" id="GO:0006508">
    <property type="term" value="P:proteolysis"/>
    <property type="evidence" value="ECO:0007669"/>
    <property type="project" value="UniProtKB-KW"/>
</dbReference>
<evidence type="ECO:0000256" key="3">
    <source>
        <dbReference type="ARBA" id="ARBA00004496"/>
    </source>
</evidence>
<dbReference type="Pfam" id="PF02127">
    <property type="entry name" value="Peptidase_M18"/>
    <property type="match status" value="1"/>
</dbReference>
<keyword evidence="11" id="KW-0645">Protease</keyword>
<dbReference type="GO" id="GO:0008237">
    <property type="term" value="F:metallopeptidase activity"/>
    <property type="evidence" value="ECO:0007669"/>
    <property type="project" value="UniProtKB-KW"/>
</dbReference>
<name>A0A803TUE7_ANOCA</name>
<dbReference type="PANTHER" id="PTHR28570:SF3">
    <property type="entry name" value="ASPARTYL AMINOPEPTIDASE"/>
    <property type="match status" value="1"/>
</dbReference>
<dbReference type="GeneTree" id="ENSGT00390000003164"/>
<evidence type="ECO:0000256" key="1">
    <source>
        <dbReference type="ARBA" id="ARBA00001335"/>
    </source>
</evidence>
<keyword evidence="8" id="KW-0031">Aminopeptidase</keyword>
<dbReference type="NCBIfam" id="NF002759">
    <property type="entry name" value="PRK02813.1"/>
    <property type="match status" value="1"/>
</dbReference>
<dbReference type="SUPFAM" id="SSF53187">
    <property type="entry name" value="Zn-dependent exopeptidases"/>
    <property type="match status" value="1"/>
</dbReference>
<evidence type="ECO:0000256" key="8">
    <source>
        <dbReference type="ARBA" id="ARBA00022438"/>
    </source>
</evidence>
<dbReference type="InParanoid" id="A0A803TUE7"/>
<evidence type="ECO:0000256" key="11">
    <source>
        <dbReference type="ARBA" id="ARBA00022670"/>
    </source>
</evidence>
<gene>
    <name evidence="17" type="primary">DNPEP</name>
</gene>
<dbReference type="AlphaFoldDB" id="A0A803TUE7"/>
<evidence type="ECO:0000256" key="9">
    <source>
        <dbReference type="ARBA" id="ARBA00022490"/>
    </source>
</evidence>
<dbReference type="InterPro" id="IPR023358">
    <property type="entry name" value="Peptidase_M18_dom2"/>
</dbReference>
<evidence type="ECO:0000256" key="14">
    <source>
        <dbReference type="ARBA" id="ARBA00022833"/>
    </source>
</evidence>
<keyword evidence="12" id="KW-0479">Metal-binding</keyword>
<evidence type="ECO:0000256" key="7">
    <source>
        <dbReference type="ARBA" id="ARBA00015118"/>
    </source>
</evidence>
<evidence type="ECO:0000256" key="10">
    <source>
        <dbReference type="ARBA" id="ARBA00022553"/>
    </source>
</evidence>